<comment type="similarity">
    <text evidence="2">Belongs to the TAPT1 family.</text>
</comment>
<dbReference type="GO" id="GO:0008234">
    <property type="term" value="F:cysteine-type peptidase activity"/>
    <property type="evidence" value="ECO:0007669"/>
    <property type="project" value="InterPro"/>
</dbReference>
<keyword evidence="4" id="KW-1133">Transmembrane helix</keyword>
<dbReference type="SMART" id="SM00645">
    <property type="entry name" value="Pept_C1"/>
    <property type="match status" value="1"/>
</dbReference>
<dbReference type="PANTHER" id="PTHR13317:SF4">
    <property type="entry name" value="TRANSMEMBRANE ANTERIOR POSTERIOR TRANSFORMATION PROTEIN 1 HOMOLOG"/>
    <property type="match status" value="1"/>
</dbReference>
<evidence type="ECO:0000313" key="9">
    <source>
        <dbReference type="Proteomes" id="UP000222542"/>
    </source>
</evidence>
<reference evidence="8 9" key="1">
    <citation type="journal article" date="2014" name="Nat. Genet.">
        <title>Genome sequence of the hot pepper provides insights into the evolution of pungency in Capsicum species.</title>
        <authorList>
            <person name="Kim S."/>
            <person name="Park M."/>
            <person name="Yeom S.I."/>
            <person name="Kim Y.M."/>
            <person name="Lee J.M."/>
            <person name="Lee H.A."/>
            <person name="Seo E."/>
            <person name="Choi J."/>
            <person name="Cheong K."/>
            <person name="Kim K.T."/>
            <person name="Jung K."/>
            <person name="Lee G.W."/>
            <person name="Oh S.K."/>
            <person name="Bae C."/>
            <person name="Kim S.B."/>
            <person name="Lee H.Y."/>
            <person name="Kim S.Y."/>
            <person name="Kim M.S."/>
            <person name="Kang B.C."/>
            <person name="Jo Y.D."/>
            <person name="Yang H.B."/>
            <person name="Jeong H.J."/>
            <person name="Kang W.H."/>
            <person name="Kwon J.K."/>
            <person name="Shin C."/>
            <person name="Lim J.Y."/>
            <person name="Park J.H."/>
            <person name="Huh J.H."/>
            <person name="Kim J.S."/>
            <person name="Kim B.D."/>
            <person name="Cohen O."/>
            <person name="Paran I."/>
            <person name="Suh M.C."/>
            <person name="Lee S.B."/>
            <person name="Kim Y.K."/>
            <person name="Shin Y."/>
            <person name="Noh S.J."/>
            <person name="Park J."/>
            <person name="Seo Y.S."/>
            <person name="Kwon S.Y."/>
            <person name="Kim H.A."/>
            <person name="Park J.M."/>
            <person name="Kim H.J."/>
            <person name="Choi S.B."/>
            <person name="Bosland P.W."/>
            <person name="Reeves G."/>
            <person name="Jo S.H."/>
            <person name="Lee B.W."/>
            <person name="Cho H.T."/>
            <person name="Choi H.S."/>
            <person name="Lee M.S."/>
            <person name="Yu Y."/>
            <person name="Do Choi Y."/>
            <person name="Park B.S."/>
            <person name="van Deynze A."/>
            <person name="Ashrafi H."/>
            <person name="Hill T."/>
            <person name="Kim W.T."/>
            <person name="Pai H.S."/>
            <person name="Ahn H.K."/>
            <person name="Yeam I."/>
            <person name="Giovannoni J.J."/>
            <person name="Rose J.K."/>
            <person name="Sorensen I."/>
            <person name="Lee S.J."/>
            <person name="Kim R.W."/>
            <person name="Choi I.Y."/>
            <person name="Choi B.S."/>
            <person name="Lim J.S."/>
            <person name="Lee Y.H."/>
            <person name="Choi D."/>
        </authorList>
    </citation>
    <scope>NUCLEOTIDE SEQUENCE [LARGE SCALE GENOMIC DNA]</scope>
    <source>
        <strain evidence="9">cv. CM334</strain>
    </source>
</reference>
<evidence type="ECO:0000256" key="2">
    <source>
        <dbReference type="ARBA" id="ARBA00008803"/>
    </source>
</evidence>
<dbReference type="EMBL" id="AYRZ02000222">
    <property type="protein sequence ID" value="PHT61175.1"/>
    <property type="molecule type" value="Genomic_DNA"/>
</dbReference>
<dbReference type="InterPro" id="IPR008010">
    <property type="entry name" value="Tatp1"/>
</dbReference>
<dbReference type="SUPFAM" id="SSF54001">
    <property type="entry name" value="Cysteine proteinases"/>
    <property type="match status" value="1"/>
</dbReference>
<evidence type="ECO:0000256" key="3">
    <source>
        <dbReference type="ARBA" id="ARBA00022692"/>
    </source>
</evidence>
<dbReference type="PROSITE" id="PS00639">
    <property type="entry name" value="THIOL_PROTEASE_HIS"/>
    <property type="match status" value="1"/>
</dbReference>
<comment type="caution">
    <text evidence="8">The sequence shown here is derived from an EMBL/GenBank/DDBJ whole genome shotgun (WGS) entry which is preliminary data.</text>
</comment>
<accession>A0A2G2XUJ5</accession>
<evidence type="ECO:0000256" key="4">
    <source>
        <dbReference type="ARBA" id="ARBA00022989"/>
    </source>
</evidence>
<dbReference type="InterPro" id="IPR025660">
    <property type="entry name" value="Pept_his_AS"/>
</dbReference>
<dbReference type="PANTHER" id="PTHR13317">
    <property type="entry name" value="TRANSMEMBRANE ANTERIOR POSTERIOR TRANSFORMATION PROTEIN 1 HOMOLOG"/>
    <property type="match status" value="1"/>
</dbReference>
<evidence type="ECO:0000256" key="6">
    <source>
        <dbReference type="SAM" id="MobiDB-lite"/>
    </source>
</evidence>
<dbReference type="GO" id="GO:0016020">
    <property type="term" value="C:membrane"/>
    <property type="evidence" value="ECO:0007669"/>
    <property type="project" value="UniProtKB-SubCell"/>
</dbReference>
<dbReference type="InterPro" id="IPR038765">
    <property type="entry name" value="Papain-like_cys_pep_sf"/>
</dbReference>
<keyword evidence="3" id="KW-0812">Transmembrane</keyword>
<reference evidence="8 9" key="2">
    <citation type="journal article" date="2017" name="Genome Biol.">
        <title>New reference genome sequences of hot pepper reveal the massive evolution of plant disease-resistance genes by retroduplication.</title>
        <authorList>
            <person name="Kim S."/>
            <person name="Park J."/>
            <person name="Yeom S.I."/>
            <person name="Kim Y.M."/>
            <person name="Seo E."/>
            <person name="Kim K.T."/>
            <person name="Kim M.S."/>
            <person name="Lee J.M."/>
            <person name="Cheong K."/>
            <person name="Shin H.S."/>
            <person name="Kim S.B."/>
            <person name="Han K."/>
            <person name="Lee J."/>
            <person name="Park M."/>
            <person name="Lee H.A."/>
            <person name="Lee H.Y."/>
            <person name="Lee Y."/>
            <person name="Oh S."/>
            <person name="Lee J.H."/>
            <person name="Choi E."/>
            <person name="Choi E."/>
            <person name="Lee S.E."/>
            <person name="Jeon J."/>
            <person name="Kim H."/>
            <person name="Choi G."/>
            <person name="Song H."/>
            <person name="Lee J."/>
            <person name="Lee S.C."/>
            <person name="Kwon J.K."/>
            <person name="Lee H.Y."/>
            <person name="Koo N."/>
            <person name="Hong Y."/>
            <person name="Kim R.W."/>
            <person name="Kang W.H."/>
            <person name="Huh J.H."/>
            <person name="Kang B.C."/>
            <person name="Yang T.J."/>
            <person name="Lee Y.H."/>
            <person name="Bennetzen J.L."/>
            <person name="Choi D."/>
        </authorList>
    </citation>
    <scope>NUCLEOTIDE SEQUENCE [LARGE SCALE GENOMIC DNA]</scope>
    <source>
        <strain evidence="9">cv. CM334</strain>
    </source>
</reference>
<name>A0A2G2XUJ5_CAPAN</name>
<gene>
    <name evidence="8" type="ORF">T459_34977</name>
</gene>
<evidence type="ECO:0000313" key="8">
    <source>
        <dbReference type="EMBL" id="PHT61175.1"/>
    </source>
</evidence>
<evidence type="ECO:0000259" key="7">
    <source>
        <dbReference type="SMART" id="SM00645"/>
    </source>
</evidence>
<evidence type="ECO:0000256" key="1">
    <source>
        <dbReference type="ARBA" id="ARBA00004141"/>
    </source>
</evidence>
<dbReference type="Gene3D" id="3.90.70.10">
    <property type="entry name" value="Cysteine proteinases"/>
    <property type="match status" value="1"/>
</dbReference>
<dbReference type="AlphaFoldDB" id="A0A2G2XUJ5"/>
<keyword evidence="5" id="KW-0472">Membrane</keyword>
<dbReference type="GO" id="GO:0006508">
    <property type="term" value="P:proteolysis"/>
    <property type="evidence" value="ECO:0007669"/>
    <property type="project" value="InterPro"/>
</dbReference>
<dbReference type="InterPro" id="IPR000668">
    <property type="entry name" value="Peptidase_C1A_C"/>
</dbReference>
<organism evidence="8 9">
    <name type="scientific">Capsicum annuum</name>
    <name type="common">Capsicum pepper</name>
    <dbReference type="NCBI Taxonomy" id="4072"/>
    <lineage>
        <taxon>Eukaryota</taxon>
        <taxon>Viridiplantae</taxon>
        <taxon>Streptophyta</taxon>
        <taxon>Embryophyta</taxon>
        <taxon>Tracheophyta</taxon>
        <taxon>Spermatophyta</taxon>
        <taxon>Magnoliopsida</taxon>
        <taxon>eudicotyledons</taxon>
        <taxon>Gunneridae</taxon>
        <taxon>Pentapetalae</taxon>
        <taxon>asterids</taxon>
        <taxon>lamiids</taxon>
        <taxon>Solanales</taxon>
        <taxon>Solanaceae</taxon>
        <taxon>Solanoideae</taxon>
        <taxon>Capsiceae</taxon>
        <taxon>Capsicum</taxon>
    </lineage>
</organism>
<feature type="region of interest" description="Disordered" evidence="6">
    <location>
        <begin position="331"/>
        <end position="357"/>
    </location>
</feature>
<evidence type="ECO:0000256" key="5">
    <source>
        <dbReference type="ARBA" id="ARBA00023136"/>
    </source>
</evidence>
<keyword evidence="9" id="KW-1185">Reference proteome</keyword>
<protein>
    <recommendedName>
        <fullName evidence="7">Peptidase C1A papain C-terminal domain-containing protein</fullName>
    </recommendedName>
</protein>
<dbReference type="Proteomes" id="UP000222542">
    <property type="component" value="Unassembled WGS sequence"/>
</dbReference>
<dbReference type="STRING" id="4072.A0A2G2XUJ5"/>
<comment type="subcellular location">
    <subcellularLocation>
        <location evidence="1">Membrane</location>
        <topology evidence="1">Multi-pass membrane protein</topology>
    </subcellularLocation>
</comment>
<proteinExistence type="inferred from homology"/>
<dbReference type="Pfam" id="PF00112">
    <property type="entry name" value="Peptidase_C1"/>
    <property type="match status" value="1"/>
</dbReference>
<sequence length="579" mass="64891">MVKTIKEIEGVSMHESSKLGKKSFFQKISFSWVGKKCLLRPQSQKKTKYCWAYASIGAMSAAVSIKSKKAVVPLSKQHLTDCLLEYYPDPKKEAKLKEGETYGSSCSKAYRFAVEQGIAEEESYPYAMRRGTCKCTETMKKVKTAGYQCINIGRVSKGQIEEHIKRQPITCSIRSYKSLKDHVGQSVYMGPTVKEIEDRQASLARGEKDSTHSMLIVGFGTDEDGQDYYLVQNSWGEGWGYHGYGGVVFGGDAFEDYIASPNPSNVIKRLTVILMYHQSEVLPISTFENPTITSTSPSIVPPVLPAQTFEDSTIPSTSPSILPPLLTYHHRSRTASGSDDSRHAPDPTPTTDLSPPIALRKDTRSTHIKYAFLHHDLKEEVYMEQPPGFIAQETFPVDKSPVKCFMEEMYAGNSLRSTVALGNEKERERVYDTIFRLPWRWSCLRNYQAGLAASMTRLLLLQLIDVGCFVCLDSFLSLLTVMPTRLIMICWRFLKTRQLKKLSAVELSDIGCCVALASGAILLQQTDLHLFPILYGRYQPNLSHDSWSRNNQALCGLQCVGGEKLTSWSMIGLHNVEVV</sequence>
<dbReference type="Gramene" id="PHT61175">
    <property type="protein sequence ID" value="PHT61175"/>
    <property type="gene ID" value="T459_34977"/>
</dbReference>
<feature type="domain" description="Peptidase C1A papain C-terminal" evidence="7">
    <location>
        <begin position="26"/>
        <end position="262"/>
    </location>
</feature>